<dbReference type="Proteomes" id="UP000233399">
    <property type="component" value="Unassembled WGS sequence"/>
</dbReference>
<gene>
    <name evidence="1" type="ORF">CXB65_06235</name>
</gene>
<sequence length="201" mass="21712">MTNVLNFPAPAETEVISEEAFRKYTDAALLLKCFEVVKDTLDVINEPEYSIEKEDDTHIDLIRAFYALKVLFDRKTGSDAAVVAQEHWEAKRRHLLEGAPYPDQLIPVASAFIELTPPEGCSHLSDLELACAAYNASDKVRLGTNATLSADNAQIKATVGVEAINATTALGILVRRLAGGSLTDLGQHILGTTGTGSETLQ</sequence>
<reference evidence="1 2" key="1">
    <citation type="submission" date="2017-12" db="EMBL/GenBank/DDBJ databases">
        <title>Isolation and characterization of an aerobic denitrifying Pseudomonas monteilii CY06 from aquaculture ponds.</title>
        <authorList>
            <person name="Ma Q."/>
            <person name="Cai Y."/>
            <person name="He Z."/>
        </authorList>
    </citation>
    <scope>NUCLEOTIDE SEQUENCE [LARGE SCALE GENOMIC DNA]</scope>
    <source>
        <strain evidence="1 2">CY06</strain>
    </source>
</reference>
<proteinExistence type="predicted"/>
<dbReference type="AlphaFoldDB" id="A0A2N1IVY0"/>
<protein>
    <submittedName>
        <fullName evidence="1">Uncharacterized protein</fullName>
    </submittedName>
</protein>
<dbReference type="EMBL" id="PJCG01000008">
    <property type="protein sequence ID" value="PKI24876.1"/>
    <property type="molecule type" value="Genomic_DNA"/>
</dbReference>
<accession>A0A2N1IVY0</accession>
<comment type="caution">
    <text evidence="1">The sequence shown here is derived from an EMBL/GenBank/DDBJ whole genome shotgun (WGS) entry which is preliminary data.</text>
</comment>
<organism evidence="1 2">
    <name type="scientific">Pseudomonas monteilii</name>
    <dbReference type="NCBI Taxonomy" id="76759"/>
    <lineage>
        <taxon>Bacteria</taxon>
        <taxon>Pseudomonadati</taxon>
        <taxon>Pseudomonadota</taxon>
        <taxon>Gammaproteobacteria</taxon>
        <taxon>Pseudomonadales</taxon>
        <taxon>Pseudomonadaceae</taxon>
        <taxon>Pseudomonas</taxon>
    </lineage>
</organism>
<evidence type="ECO:0000313" key="1">
    <source>
        <dbReference type="EMBL" id="PKI24876.1"/>
    </source>
</evidence>
<dbReference type="RefSeq" id="WP_101196110.1">
    <property type="nucleotide sequence ID" value="NZ_PJCG01000008.1"/>
</dbReference>
<name>A0A2N1IVY0_9PSED</name>
<evidence type="ECO:0000313" key="2">
    <source>
        <dbReference type="Proteomes" id="UP000233399"/>
    </source>
</evidence>